<evidence type="ECO:0000256" key="6">
    <source>
        <dbReference type="ARBA" id="ARBA00023288"/>
    </source>
</evidence>
<evidence type="ECO:0000256" key="1">
    <source>
        <dbReference type="ARBA" id="ARBA00004122"/>
    </source>
</evidence>
<protein>
    <recommendedName>
        <fullName evidence="3">BLOC-1-related complex subunit 5</fullName>
    </recommendedName>
</protein>
<organism evidence="8 9">
    <name type="scientific">Corvus moneduloides</name>
    <name type="common">New Caledonian crow</name>
    <dbReference type="NCBI Taxonomy" id="1196302"/>
    <lineage>
        <taxon>Eukaryota</taxon>
        <taxon>Metazoa</taxon>
        <taxon>Chordata</taxon>
        <taxon>Craniata</taxon>
        <taxon>Vertebrata</taxon>
        <taxon>Euteleostomi</taxon>
        <taxon>Archelosauria</taxon>
        <taxon>Archosauria</taxon>
        <taxon>Dinosauria</taxon>
        <taxon>Saurischia</taxon>
        <taxon>Theropoda</taxon>
        <taxon>Coelurosauria</taxon>
        <taxon>Aves</taxon>
        <taxon>Neognathae</taxon>
        <taxon>Neoaves</taxon>
        <taxon>Telluraves</taxon>
        <taxon>Australaves</taxon>
        <taxon>Passeriformes</taxon>
        <taxon>Corvoidea</taxon>
        <taxon>Corvidae</taxon>
        <taxon>Corvus</taxon>
    </lineage>
</organism>
<evidence type="ECO:0000256" key="4">
    <source>
        <dbReference type="ARBA" id="ARBA00023136"/>
    </source>
</evidence>
<evidence type="ECO:0000313" key="9">
    <source>
        <dbReference type="Proteomes" id="UP000694553"/>
    </source>
</evidence>
<dbReference type="GO" id="GO:0030672">
    <property type="term" value="C:synaptic vesicle membrane"/>
    <property type="evidence" value="ECO:0007669"/>
    <property type="project" value="TreeGrafter"/>
</dbReference>
<keyword evidence="5" id="KW-0458">Lysosome</keyword>
<dbReference type="GeneID" id="116443629"/>
<reference evidence="8" key="2">
    <citation type="submission" date="2025-08" db="UniProtKB">
        <authorList>
            <consortium name="Ensembl"/>
        </authorList>
    </citation>
    <scope>IDENTIFICATION</scope>
</reference>
<gene>
    <name evidence="8" type="primary">BORCS5</name>
</gene>
<dbReference type="AlphaFoldDB" id="A0A8C3DYP2"/>
<dbReference type="PANTHER" id="PTHR31634:SF2">
    <property type="entry name" value="BLOC-1-RELATED COMPLEX SUBUNIT 5"/>
    <property type="match status" value="1"/>
</dbReference>
<dbReference type="Proteomes" id="UP000694553">
    <property type="component" value="Unassembled WGS sequence"/>
</dbReference>
<feature type="compositionally biased region" description="Basic and acidic residues" evidence="7">
    <location>
        <begin position="150"/>
        <end position="182"/>
    </location>
</feature>
<dbReference type="RefSeq" id="XP_031963772.1">
    <property type="nucleotide sequence ID" value="XM_032107881.1"/>
</dbReference>
<dbReference type="GO" id="GO:0098574">
    <property type="term" value="C:cytoplasmic side of lysosomal membrane"/>
    <property type="evidence" value="ECO:0007669"/>
    <property type="project" value="TreeGrafter"/>
</dbReference>
<evidence type="ECO:0000256" key="2">
    <source>
        <dbReference type="ARBA" id="ARBA00010235"/>
    </source>
</evidence>
<feature type="region of interest" description="Disordered" evidence="7">
    <location>
        <begin position="1"/>
        <end position="31"/>
    </location>
</feature>
<comment type="subcellular location">
    <subcellularLocation>
        <location evidence="1">Lysosome membrane</location>
        <topology evidence="1">Lipid-anchor</topology>
        <orientation evidence="1">Cytoplasmic side</orientation>
    </subcellularLocation>
</comment>
<comment type="similarity">
    <text evidence="2">Belongs to the BORCS5 family.</text>
</comment>
<reference evidence="8" key="3">
    <citation type="submission" date="2025-09" db="UniProtKB">
        <authorList>
            <consortium name="Ensembl"/>
        </authorList>
    </citation>
    <scope>IDENTIFICATION</scope>
</reference>
<sequence>MGAEQSAEAESRPGEPSAAASPLPAKQRAKMDDIVVVAPGTQSSRNVSNDPDVIKLQEIPTFQPLLKAILRHLRSSEDGTAVMTPQWADVSDQCQAGEAGPAAGAAAVPALPGPPPPVCRGRGLRPERAGEAHQGDGPLCGNSLQPHAGAPEEVRQVRGADPEGQRDVCHPAPDPDGHRPDGAADGAAEQPPARGGAAGALLHETRPGAEVVALGSSPSSPSTLHVRHGRASNRLHWRLFGAGGAATGLSARAPEGEQRQLPELHSQESRSSPEEMIYRSFISLLLPSCLLCHYTACADTFVSLL</sequence>
<evidence type="ECO:0000256" key="5">
    <source>
        <dbReference type="ARBA" id="ARBA00023228"/>
    </source>
</evidence>
<reference evidence="9" key="1">
    <citation type="submission" date="2019-10" db="EMBL/GenBank/DDBJ databases">
        <title>Corvus moneduloides (New Caledonian crow) genome, bCorMon1, primary haplotype.</title>
        <authorList>
            <person name="Rutz C."/>
            <person name="Fungtammasan C."/>
            <person name="Mountcastle J."/>
            <person name="Formenti G."/>
            <person name="Chow W."/>
            <person name="Howe K."/>
            <person name="Steele M.P."/>
            <person name="Fernandes J."/>
            <person name="Gilbert M.T.P."/>
            <person name="Fedrigo O."/>
            <person name="Jarvis E.D."/>
            <person name="Gemmell N."/>
        </authorList>
    </citation>
    <scope>NUCLEOTIDE SEQUENCE [LARGE SCALE GENOMIC DNA]</scope>
</reference>
<feature type="compositionally biased region" description="Low complexity" evidence="7">
    <location>
        <begin position="96"/>
        <end position="110"/>
    </location>
</feature>
<evidence type="ECO:0000256" key="3">
    <source>
        <dbReference type="ARBA" id="ARBA00022300"/>
    </source>
</evidence>
<dbReference type="GO" id="GO:1903744">
    <property type="term" value="P:positive regulation of anterograde synaptic vesicle transport"/>
    <property type="evidence" value="ECO:0007669"/>
    <property type="project" value="TreeGrafter"/>
</dbReference>
<feature type="region of interest" description="Disordered" evidence="7">
    <location>
        <begin position="253"/>
        <end position="272"/>
    </location>
</feature>
<evidence type="ECO:0000313" key="8">
    <source>
        <dbReference type="Ensembl" id="ENSCMUP00000013906.1"/>
    </source>
</evidence>
<feature type="compositionally biased region" description="Low complexity" evidence="7">
    <location>
        <begin position="186"/>
        <end position="195"/>
    </location>
</feature>
<keyword evidence="6" id="KW-0449">Lipoprotein</keyword>
<dbReference type="GO" id="GO:0099078">
    <property type="term" value="C:BORC complex"/>
    <property type="evidence" value="ECO:0007669"/>
    <property type="project" value="TreeGrafter"/>
</dbReference>
<dbReference type="Ensembl" id="ENSCMUT00000014936.2">
    <property type="protein sequence ID" value="ENSCMUP00000013906.1"/>
    <property type="gene ID" value="ENSCMUG00000008696.2"/>
</dbReference>
<dbReference type="CTD" id="118426"/>
<dbReference type="PANTHER" id="PTHR31634">
    <property type="entry name" value="BLOC-1-RELATED COMPLEX SUBUNIT 5"/>
    <property type="match status" value="1"/>
</dbReference>
<dbReference type="InterPro" id="IPR018780">
    <property type="entry name" value="TBORCS5"/>
</dbReference>
<feature type="compositionally biased region" description="Basic and acidic residues" evidence="7">
    <location>
        <begin position="254"/>
        <end position="272"/>
    </location>
</feature>
<evidence type="ECO:0000256" key="7">
    <source>
        <dbReference type="SAM" id="MobiDB-lite"/>
    </source>
</evidence>
<accession>A0A8C3DYP2</accession>
<proteinExistence type="inferred from homology"/>
<dbReference type="GO" id="GO:0072384">
    <property type="term" value="P:organelle transport along microtubule"/>
    <property type="evidence" value="ECO:0007669"/>
    <property type="project" value="TreeGrafter"/>
</dbReference>
<name>A0A8C3DYP2_CORMO</name>
<keyword evidence="4" id="KW-0472">Membrane</keyword>
<feature type="compositionally biased region" description="Basic and acidic residues" evidence="7">
    <location>
        <begin position="124"/>
        <end position="134"/>
    </location>
</feature>
<keyword evidence="9" id="KW-1185">Reference proteome</keyword>
<dbReference type="GO" id="GO:0032418">
    <property type="term" value="P:lysosome localization"/>
    <property type="evidence" value="ECO:0007669"/>
    <property type="project" value="InterPro"/>
</dbReference>
<feature type="region of interest" description="Disordered" evidence="7">
    <location>
        <begin position="92"/>
        <end position="198"/>
    </location>
</feature>